<dbReference type="EMBL" id="CP000612">
    <property type="protein sequence ID" value="ABO50390.1"/>
    <property type="molecule type" value="Genomic_DNA"/>
</dbReference>
<keyword evidence="3" id="KW-1003">Cell membrane</keyword>
<evidence type="ECO:0000256" key="4">
    <source>
        <dbReference type="ARBA" id="ARBA00022692"/>
    </source>
</evidence>
<evidence type="ECO:0000313" key="8">
    <source>
        <dbReference type="EMBL" id="ABO50390.1"/>
    </source>
</evidence>
<dbReference type="OrthoDB" id="9811391at2"/>
<keyword evidence="6 7" id="KW-0472">Membrane</keyword>
<feature type="transmembrane region" description="Helical" evidence="7">
    <location>
        <begin position="349"/>
        <end position="370"/>
    </location>
</feature>
<evidence type="ECO:0000313" key="9">
    <source>
        <dbReference type="Proteomes" id="UP000001556"/>
    </source>
</evidence>
<dbReference type="KEGG" id="drm:Dred_1866"/>
<proteinExistence type="inferred from homology"/>
<feature type="transmembrane region" description="Helical" evidence="7">
    <location>
        <begin position="145"/>
        <end position="167"/>
    </location>
</feature>
<feature type="transmembrane region" description="Helical" evidence="7">
    <location>
        <begin position="173"/>
        <end position="193"/>
    </location>
</feature>
<dbReference type="PANTHER" id="PTHR30106">
    <property type="entry name" value="INNER MEMBRANE PROTEIN YEIH-RELATED"/>
    <property type="match status" value="1"/>
</dbReference>
<feature type="transmembrane region" description="Helical" evidence="7">
    <location>
        <begin position="319"/>
        <end position="337"/>
    </location>
</feature>
<sequence>MSNKTSDIVKTLPGIFLMFTIAVIAMGGEDLGIPWQGLETYFKTNPYITNTFIKAVPLNYILLCILLGIIIGNLINIPKWIMAGVTTSRLFIKVGVILLGSLYSFRDVAQLGGTAIFLVLTFVIMTLTVTLWLGKRANMDPASAAVLAAGTSVCGVSAIVATAPAVRARTTDVVFSIATILSFGVVSIFLFPVVGKLLNLSAHQFGVWSGTGILSSGQVLAVCLIFDPGTAHHASVSLKTGEIYNLARVLFLPFVVLALAAMTSRSVELLDDHITIHTGLWSKFPLFVLGFLIMVFLTSFGLLGQVSPPSPELITIRKLYNWFFAIGLTGLGMQISFSELKKAGGKPLIVGSLAALLKAILALAFVLMFIPEKP</sequence>
<protein>
    <recommendedName>
        <fullName evidence="10">Sulfate exporter family transporter</fullName>
    </recommendedName>
</protein>
<reference evidence="8 9" key="1">
    <citation type="submission" date="2007-03" db="EMBL/GenBank/DDBJ databases">
        <title>Complete sequence of Desulfotomaculum reducens MI-1.</title>
        <authorList>
            <consortium name="US DOE Joint Genome Institute"/>
            <person name="Copeland A."/>
            <person name="Lucas S."/>
            <person name="Lapidus A."/>
            <person name="Barry K."/>
            <person name="Detter J.C."/>
            <person name="Glavina del Rio T."/>
            <person name="Hammon N."/>
            <person name="Israni S."/>
            <person name="Dalin E."/>
            <person name="Tice H."/>
            <person name="Pitluck S."/>
            <person name="Sims D."/>
            <person name="Brettin T."/>
            <person name="Bruce D."/>
            <person name="Han C."/>
            <person name="Tapia R."/>
            <person name="Schmutz J."/>
            <person name="Larimer F."/>
            <person name="Land M."/>
            <person name="Hauser L."/>
            <person name="Kyrpides N."/>
            <person name="Kim E."/>
            <person name="Tebo B.M."/>
            <person name="Richardson P."/>
        </authorList>
    </citation>
    <scope>NUCLEOTIDE SEQUENCE [LARGE SCALE GENOMIC DNA]</scope>
    <source>
        <strain evidence="8 9">MI-1</strain>
    </source>
</reference>
<comment type="subcellular location">
    <subcellularLocation>
        <location evidence="1">Cell membrane</location>
        <topology evidence="1">Multi-pass membrane protein</topology>
    </subcellularLocation>
</comment>
<dbReference type="Proteomes" id="UP000001556">
    <property type="component" value="Chromosome"/>
</dbReference>
<keyword evidence="4 7" id="KW-0812">Transmembrane</keyword>
<accession>A4J5N7</accession>
<dbReference type="Pfam" id="PF03601">
    <property type="entry name" value="Cons_hypoth698"/>
    <property type="match status" value="1"/>
</dbReference>
<evidence type="ECO:0000256" key="7">
    <source>
        <dbReference type="SAM" id="Phobius"/>
    </source>
</evidence>
<dbReference type="InterPro" id="IPR018383">
    <property type="entry name" value="UPF0324_pro"/>
</dbReference>
<keyword evidence="5 7" id="KW-1133">Transmembrane helix</keyword>
<organism evidence="8 9">
    <name type="scientific">Desulforamulus reducens (strain ATCC BAA-1160 / DSM 100696 / MI-1)</name>
    <name type="common">Desulfotomaculum reducens</name>
    <dbReference type="NCBI Taxonomy" id="349161"/>
    <lineage>
        <taxon>Bacteria</taxon>
        <taxon>Bacillati</taxon>
        <taxon>Bacillota</taxon>
        <taxon>Clostridia</taxon>
        <taxon>Eubacteriales</taxon>
        <taxon>Peptococcaceae</taxon>
        <taxon>Desulforamulus</taxon>
    </lineage>
</organism>
<feature type="transmembrane region" description="Helical" evidence="7">
    <location>
        <begin position="12"/>
        <end position="35"/>
    </location>
</feature>
<keyword evidence="9" id="KW-1185">Reference proteome</keyword>
<evidence type="ECO:0000256" key="1">
    <source>
        <dbReference type="ARBA" id="ARBA00004651"/>
    </source>
</evidence>
<dbReference type="PANTHER" id="PTHR30106:SF1">
    <property type="entry name" value="UPF0324 MEMBRANE PROTEIN FN0533"/>
    <property type="match status" value="1"/>
</dbReference>
<evidence type="ECO:0000256" key="2">
    <source>
        <dbReference type="ARBA" id="ARBA00007977"/>
    </source>
</evidence>
<evidence type="ECO:0000256" key="6">
    <source>
        <dbReference type="ARBA" id="ARBA00023136"/>
    </source>
</evidence>
<name>A4J5N7_DESRM</name>
<feature type="transmembrane region" description="Helical" evidence="7">
    <location>
        <begin position="111"/>
        <end position="133"/>
    </location>
</feature>
<evidence type="ECO:0000256" key="5">
    <source>
        <dbReference type="ARBA" id="ARBA00022989"/>
    </source>
</evidence>
<feature type="transmembrane region" description="Helical" evidence="7">
    <location>
        <begin position="205"/>
        <end position="226"/>
    </location>
</feature>
<feature type="transmembrane region" description="Helical" evidence="7">
    <location>
        <begin position="55"/>
        <end position="75"/>
    </location>
</feature>
<feature type="transmembrane region" description="Helical" evidence="7">
    <location>
        <begin position="284"/>
        <end position="307"/>
    </location>
</feature>
<comment type="similarity">
    <text evidence="2">Belongs to the UPF0324 family.</text>
</comment>
<dbReference type="AlphaFoldDB" id="A4J5N7"/>
<dbReference type="eggNOG" id="COG2855">
    <property type="taxonomic scope" value="Bacteria"/>
</dbReference>
<evidence type="ECO:0008006" key="10">
    <source>
        <dbReference type="Google" id="ProtNLM"/>
    </source>
</evidence>
<dbReference type="STRING" id="349161.Dred_1866"/>
<dbReference type="RefSeq" id="WP_011878202.1">
    <property type="nucleotide sequence ID" value="NC_009253.1"/>
</dbReference>
<dbReference type="GO" id="GO:0005886">
    <property type="term" value="C:plasma membrane"/>
    <property type="evidence" value="ECO:0007669"/>
    <property type="project" value="UniProtKB-SubCell"/>
</dbReference>
<dbReference type="HOGENOM" id="CLU_033541_1_0_9"/>
<gene>
    <name evidence="8" type="ordered locus">Dred_1866</name>
</gene>
<feature type="transmembrane region" description="Helical" evidence="7">
    <location>
        <begin position="246"/>
        <end position="263"/>
    </location>
</feature>
<evidence type="ECO:0000256" key="3">
    <source>
        <dbReference type="ARBA" id="ARBA00022475"/>
    </source>
</evidence>